<protein>
    <submittedName>
        <fullName evidence="4">Alcohol dehydrogenase GroES domain protein</fullName>
    </submittedName>
</protein>
<dbReference type="Gene3D" id="3.90.180.10">
    <property type="entry name" value="Medium-chain alcohol dehydrogenases, catalytic domain"/>
    <property type="match status" value="1"/>
</dbReference>
<dbReference type="PANTHER" id="PTHR48106">
    <property type="entry name" value="QUINONE OXIDOREDUCTASE PIG3-RELATED"/>
    <property type="match status" value="1"/>
</dbReference>
<name>T0ZDS2_9ZZZZ</name>
<evidence type="ECO:0000256" key="1">
    <source>
        <dbReference type="ARBA" id="ARBA00022857"/>
    </source>
</evidence>
<dbReference type="InterPro" id="IPR013154">
    <property type="entry name" value="ADH-like_N"/>
</dbReference>
<organism evidence="4">
    <name type="scientific">mine drainage metagenome</name>
    <dbReference type="NCBI Taxonomy" id="410659"/>
    <lineage>
        <taxon>unclassified sequences</taxon>
        <taxon>metagenomes</taxon>
        <taxon>ecological metagenomes</taxon>
    </lineage>
</organism>
<sequence>MKAAIIREPFGLENLKIEDVRSPISKNGEVRVKINLAGVNPIDLNVIRNRTLYNMNPVPHVPGSEATGTVLEGSDTLKKGEQVIIYPRLF</sequence>
<comment type="caution">
    <text evidence="4">The sequence shown here is derived from an EMBL/GenBank/DDBJ whole genome shotgun (WGS) entry which is preliminary data.</text>
</comment>
<dbReference type="Pfam" id="PF08240">
    <property type="entry name" value="ADH_N"/>
    <property type="match status" value="1"/>
</dbReference>
<dbReference type="GO" id="GO:0016651">
    <property type="term" value="F:oxidoreductase activity, acting on NAD(P)H"/>
    <property type="evidence" value="ECO:0007669"/>
    <property type="project" value="TreeGrafter"/>
</dbReference>
<evidence type="ECO:0000313" key="4">
    <source>
        <dbReference type="EMBL" id="EQD42382.1"/>
    </source>
</evidence>
<dbReference type="SUPFAM" id="SSF50129">
    <property type="entry name" value="GroES-like"/>
    <property type="match status" value="1"/>
</dbReference>
<dbReference type="AlphaFoldDB" id="T0ZDS2"/>
<keyword evidence="1" id="KW-0521">NADP</keyword>
<feature type="non-terminal residue" evidence="4">
    <location>
        <position position="90"/>
    </location>
</feature>
<reference evidence="4" key="2">
    <citation type="journal article" date="2014" name="ISME J.">
        <title>Microbial stratification in low pH oxic and suboxic macroscopic growths along an acid mine drainage.</title>
        <authorList>
            <person name="Mendez-Garcia C."/>
            <person name="Mesa V."/>
            <person name="Sprenger R.R."/>
            <person name="Richter M."/>
            <person name="Diez M.S."/>
            <person name="Solano J."/>
            <person name="Bargiela R."/>
            <person name="Golyshina O.V."/>
            <person name="Manteca A."/>
            <person name="Ramos J.L."/>
            <person name="Gallego J.R."/>
            <person name="Llorente I."/>
            <person name="Martins Dos Santos V.A."/>
            <person name="Jensen O.N."/>
            <person name="Pelaez A.I."/>
            <person name="Sanchez J."/>
            <person name="Ferrer M."/>
        </authorList>
    </citation>
    <scope>NUCLEOTIDE SEQUENCE</scope>
</reference>
<proteinExistence type="predicted"/>
<dbReference type="EMBL" id="AUZY01009292">
    <property type="protein sequence ID" value="EQD42382.1"/>
    <property type="molecule type" value="Genomic_DNA"/>
</dbReference>
<dbReference type="InterPro" id="IPR011032">
    <property type="entry name" value="GroES-like_sf"/>
</dbReference>
<reference evidence="4" key="1">
    <citation type="submission" date="2013-08" db="EMBL/GenBank/DDBJ databases">
        <authorList>
            <person name="Mendez C."/>
            <person name="Richter M."/>
            <person name="Ferrer M."/>
            <person name="Sanchez J."/>
        </authorList>
    </citation>
    <scope>NUCLEOTIDE SEQUENCE</scope>
</reference>
<evidence type="ECO:0000256" key="2">
    <source>
        <dbReference type="ARBA" id="ARBA00023002"/>
    </source>
</evidence>
<evidence type="ECO:0000259" key="3">
    <source>
        <dbReference type="Pfam" id="PF08240"/>
    </source>
</evidence>
<feature type="domain" description="Alcohol dehydrogenase-like N-terminal" evidence="3">
    <location>
        <begin position="27"/>
        <end position="87"/>
    </location>
</feature>
<dbReference type="GO" id="GO:0070402">
    <property type="term" value="F:NADPH binding"/>
    <property type="evidence" value="ECO:0007669"/>
    <property type="project" value="TreeGrafter"/>
</dbReference>
<accession>T0ZDS2</accession>
<gene>
    <name evidence="4" type="ORF">B1B_14078</name>
</gene>
<keyword evidence="2" id="KW-0560">Oxidoreductase</keyword>